<protein>
    <submittedName>
        <fullName evidence="1">Transposase</fullName>
    </submittedName>
</protein>
<feature type="non-terminal residue" evidence="1">
    <location>
        <position position="1"/>
    </location>
</feature>
<evidence type="ECO:0000313" key="2">
    <source>
        <dbReference type="Proteomes" id="UP000192847"/>
    </source>
</evidence>
<reference evidence="1 2" key="1">
    <citation type="submission" date="2017-02" db="EMBL/GenBank/DDBJ databases">
        <title>The new phylogeny of genus Mycobacterium.</title>
        <authorList>
            <person name="Tortoli E."/>
            <person name="Trovato A."/>
            <person name="Cirillo D.M."/>
        </authorList>
    </citation>
    <scope>NUCLEOTIDE SEQUENCE [LARGE SCALE GENOMIC DNA]</scope>
    <source>
        <strain evidence="1 2">CCUG 56329</strain>
    </source>
</reference>
<evidence type="ECO:0000313" key="1">
    <source>
        <dbReference type="EMBL" id="ORB76382.1"/>
    </source>
</evidence>
<keyword evidence="2" id="KW-1185">Reference proteome</keyword>
<organism evidence="1 2">
    <name type="scientific">Mycobacterium timonense</name>
    <dbReference type="NCBI Taxonomy" id="701043"/>
    <lineage>
        <taxon>Bacteria</taxon>
        <taxon>Bacillati</taxon>
        <taxon>Actinomycetota</taxon>
        <taxon>Actinomycetes</taxon>
        <taxon>Mycobacteriales</taxon>
        <taxon>Mycobacteriaceae</taxon>
        <taxon>Mycobacterium</taxon>
        <taxon>Mycobacterium avium complex (MAC)</taxon>
    </lineage>
</organism>
<sequence length="107" mass="11814">GFSVRDNGRLFVAKVGEVRVRWSRALPSTPSSVTIIREPDGHFYASFVVDAAATPLPVVDREAGVDVGIARLATVATTDGHRIDIGNPKHLGRKLRKLRRLEREKSR</sequence>
<dbReference type="EMBL" id="MVIL01000915">
    <property type="protein sequence ID" value="ORB76382.1"/>
    <property type="molecule type" value="Genomic_DNA"/>
</dbReference>
<proteinExistence type="predicted"/>
<name>A0ABX3TC61_9MYCO</name>
<accession>A0ABX3TC61</accession>
<feature type="non-terminal residue" evidence="1">
    <location>
        <position position="107"/>
    </location>
</feature>
<comment type="caution">
    <text evidence="1">The sequence shown here is derived from an EMBL/GenBank/DDBJ whole genome shotgun (WGS) entry which is preliminary data.</text>
</comment>
<dbReference type="Proteomes" id="UP000192847">
    <property type="component" value="Unassembled WGS sequence"/>
</dbReference>
<gene>
    <name evidence="1" type="ORF">BST46_30450</name>
</gene>